<dbReference type="InterPro" id="IPR011276">
    <property type="entry name" value="TonB_haem/Hb_rcpt"/>
</dbReference>
<evidence type="ECO:0000256" key="9">
    <source>
        <dbReference type="ARBA" id="ARBA00023237"/>
    </source>
</evidence>
<dbReference type="GO" id="GO:0044718">
    <property type="term" value="P:siderophore transmembrane transport"/>
    <property type="evidence" value="ECO:0007669"/>
    <property type="project" value="TreeGrafter"/>
</dbReference>
<evidence type="ECO:0000256" key="6">
    <source>
        <dbReference type="ARBA" id="ARBA00023004"/>
    </source>
</evidence>
<dbReference type="EMBL" id="NWTK01000016">
    <property type="protein sequence ID" value="PKR50624.1"/>
    <property type="molecule type" value="Genomic_DNA"/>
</dbReference>
<dbReference type="PANTHER" id="PTHR30069">
    <property type="entry name" value="TONB-DEPENDENT OUTER MEMBRANE RECEPTOR"/>
    <property type="match status" value="1"/>
</dbReference>
<dbReference type="SMART" id="SM00965">
    <property type="entry name" value="STN"/>
    <property type="match status" value="1"/>
</dbReference>
<keyword evidence="13" id="KW-0675">Receptor</keyword>
<evidence type="ECO:0000256" key="4">
    <source>
        <dbReference type="ARBA" id="ARBA00022496"/>
    </source>
</evidence>
<dbReference type="InterPro" id="IPR000531">
    <property type="entry name" value="Beta-barrel_TonB"/>
</dbReference>
<dbReference type="Pfam" id="PF00593">
    <property type="entry name" value="TonB_dep_Rec_b-barrel"/>
    <property type="match status" value="1"/>
</dbReference>
<dbReference type="GO" id="GO:0009279">
    <property type="term" value="C:cell outer membrane"/>
    <property type="evidence" value="ECO:0007669"/>
    <property type="project" value="UniProtKB-SubCell"/>
</dbReference>
<dbReference type="Proteomes" id="UP000233597">
    <property type="component" value="Unassembled WGS sequence"/>
</dbReference>
<comment type="caution">
    <text evidence="13">The sequence shown here is derived from an EMBL/GenBank/DDBJ whole genome shotgun (WGS) entry which is preliminary data.</text>
</comment>
<dbReference type="InterPro" id="IPR012910">
    <property type="entry name" value="Plug_dom"/>
</dbReference>
<evidence type="ECO:0000256" key="1">
    <source>
        <dbReference type="ARBA" id="ARBA00004571"/>
    </source>
</evidence>
<dbReference type="InterPro" id="IPR036942">
    <property type="entry name" value="Beta-barrel_TonB_sf"/>
</dbReference>
<comment type="subcellular location">
    <subcellularLocation>
        <location evidence="1 10">Cell outer membrane</location>
        <topology evidence="1 10">Multi-pass membrane protein</topology>
    </subcellularLocation>
</comment>
<evidence type="ECO:0000256" key="5">
    <source>
        <dbReference type="ARBA" id="ARBA00022692"/>
    </source>
</evidence>
<dbReference type="AlphaFoldDB" id="A0A2N3KJA9"/>
<gene>
    <name evidence="13" type="ORF">COO20_21010</name>
</gene>
<proteinExistence type="inferred from homology"/>
<dbReference type="PROSITE" id="PS52016">
    <property type="entry name" value="TONB_DEPENDENT_REC_3"/>
    <property type="match status" value="1"/>
</dbReference>
<keyword evidence="4" id="KW-0406">Ion transport</keyword>
<dbReference type="InterPro" id="IPR011662">
    <property type="entry name" value="Secretin/TonB_short_N"/>
</dbReference>
<sequence length="823" mass="90399">MTSPLPSGSSFKWVLLLGTALIPAVSVSAIAQQKPALAADSALQFNIPRTDLVSAIDLLSQQVDRTVALGDGVNGSQQVGPLVGRYSLDQALSRLLGQSGMGYQLGNGSIIVLPAKPAGRVLSNQPGEVQKLDPVIVVADHINRFNAGVSSVDSKLIERTQATTVPELMDDLPAVDMNGTARPQGQSLNIWGFGDQEDVKILLDGAQKDFEKYRQGTVFIEPELVKRIDVHKGAFSPRSYGAFGGTVELTTKSAADMLRDGQDFGAFTKFGYATNGNENTETTAVYGRDQDAGIQLLVSGTRRDNNKFRTSDGQRLNLSSGTLYSGHFKGSIDRNDHFIEIAGAMSQSDRLAPFAAKRGQIIPSDYLIGVHGYDLALARSTVDRETSDRSLSGEYNYNPDSDLINTTAKVSWSRTSQRDARLIQDMFVSLGLGGNMNWLTYDTYTADLYNQSDYSLFGLDNSFTYGVQYKFQDRDSWAYDYSQRNSASGNYGHLQPYNIPSGDQATYSGWGEYNIDFGNGFELTPGLRYDYVVTRGVANAASKYNNPAVGHDYGEERYSGFSPSVNAFYQINPNYSLFGDWAYKLRAPLVDEIYTVGSTRATSNQLTVERVNSKRIGFATRFENVLQESDVTHTRLSLFRNDVDDNIQVLFGSPNVALYGDNAPSYANLTGYYTQGIEAEFYYDSPNVFGGATYSLMEGQHNGSLRDINGADQPVYDVAPMKLVTTLGYKVAAYDLSLGWKGKFVKRKTDIPDDDVFPYSPYPASAGYALHDLFVSWTPDDGAFAGAEANFTVQNLFDKNYVPYLGVFPGKGRNFKFSLSYKL</sequence>
<name>A0A2N3KJA9_9PROT</name>
<dbReference type="InterPro" id="IPR037066">
    <property type="entry name" value="Plug_dom_sf"/>
</dbReference>
<dbReference type="Gene3D" id="3.55.50.30">
    <property type="match status" value="1"/>
</dbReference>
<dbReference type="PANTHER" id="PTHR30069:SF56">
    <property type="entry name" value="TONB-DEPENDENT HEME RECEPTOR A"/>
    <property type="match status" value="1"/>
</dbReference>
<dbReference type="InterPro" id="IPR039426">
    <property type="entry name" value="TonB-dep_rcpt-like"/>
</dbReference>
<evidence type="ECO:0000256" key="10">
    <source>
        <dbReference type="PROSITE-ProRule" id="PRU01360"/>
    </source>
</evidence>
<evidence type="ECO:0000256" key="7">
    <source>
        <dbReference type="ARBA" id="ARBA00023077"/>
    </source>
</evidence>
<organism evidence="13 14">
    <name type="scientific">Thalassospira marina</name>
    <dbReference type="NCBI Taxonomy" id="2048283"/>
    <lineage>
        <taxon>Bacteria</taxon>
        <taxon>Pseudomonadati</taxon>
        <taxon>Pseudomonadota</taxon>
        <taxon>Alphaproteobacteria</taxon>
        <taxon>Rhodospirillales</taxon>
        <taxon>Thalassospiraceae</taxon>
        <taxon>Thalassospira</taxon>
    </lineage>
</organism>
<keyword evidence="5 10" id="KW-0812">Transmembrane</keyword>
<keyword evidence="2 10" id="KW-0813">Transport</keyword>
<evidence type="ECO:0000313" key="14">
    <source>
        <dbReference type="Proteomes" id="UP000233597"/>
    </source>
</evidence>
<feature type="domain" description="Secretin/TonB short N-terminal" evidence="12">
    <location>
        <begin position="65"/>
        <end position="115"/>
    </location>
</feature>
<dbReference type="Pfam" id="PF07715">
    <property type="entry name" value="Plug"/>
    <property type="match status" value="1"/>
</dbReference>
<dbReference type="GO" id="GO:0015344">
    <property type="term" value="F:siderophore uptake transmembrane transporter activity"/>
    <property type="evidence" value="ECO:0007669"/>
    <property type="project" value="TreeGrafter"/>
</dbReference>
<evidence type="ECO:0000256" key="11">
    <source>
        <dbReference type="RuleBase" id="RU003357"/>
    </source>
</evidence>
<dbReference type="RefSeq" id="WP_101270146.1">
    <property type="nucleotide sequence ID" value="NZ_NWTK01000016.1"/>
</dbReference>
<reference evidence="13 14" key="1">
    <citation type="submission" date="2017-09" db="EMBL/GenBank/DDBJ databases">
        <title>Biodiversity and function of Thalassospira species in the particle-attached aromatic-hydrocarbon-degrading consortia from the surface seawater of the South China Sea.</title>
        <authorList>
            <person name="Dong C."/>
            <person name="Liu R."/>
            <person name="Shao Z."/>
        </authorList>
    </citation>
    <scope>NUCLEOTIDE SEQUENCE [LARGE SCALE GENOMIC DNA]</scope>
    <source>
        <strain evidence="13 14">CSC1P2</strain>
    </source>
</reference>
<keyword evidence="9 10" id="KW-0998">Cell outer membrane</keyword>
<dbReference type="Gene3D" id="2.170.130.10">
    <property type="entry name" value="TonB-dependent receptor, plug domain"/>
    <property type="match status" value="1"/>
</dbReference>
<keyword evidence="3 10" id="KW-1134">Transmembrane beta strand</keyword>
<evidence type="ECO:0000256" key="3">
    <source>
        <dbReference type="ARBA" id="ARBA00022452"/>
    </source>
</evidence>
<keyword evidence="4" id="KW-0410">Iron transport</keyword>
<evidence type="ECO:0000256" key="2">
    <source>
        <dbReference type="ARBA" id="ARBA00022448"/>
    </source>
</evidence>
<evidence type="ECO:0000259" key="12">
    <source>
        <dbReference type="SMART" id="SM00965"/>
    </source>
</evidence>
<dbReference type="NCBIfam" id="TIGR01785">
    <property type="entry name" value="TonB-hemin"/>
    <property type="match status" value="1"/>
</dbReference>
<protein>
    <submittedName>
        <fullName evidence="13">TonB-dependent heme/hemoglobin receptor family protein</fullName>
    </submittedName>
</protein>
<evidence type="ECO:0000256" key="8">
    <source>
        <dbReference type="ARBA" id="ARBA00023136"/>
    </source>
</evidence>
<comment type="similarity">
    <text evidence="10 11">Belongs to the TonB-dependent receptor family.</text>
</comment>
<keyword evidence="7 11" id="KW-0798">TonB box</keyword>
<dbReference type="SUPFAM" id="SSF56935">
    <property type="entry name" value="Porins"/>
    <property type="match status" value="1"/>
</dbReference>
<dbReference type="Gene3D" id="2.40.170.20">
    <property type="entry name" value="TonB-dependent receptor, beta-barrel domain"/>
    <property type="match status" value="1"/>
</dbReference>
<dbReference type="CDD" id="cd01347">
    <property type="entry name" value="ligand_gated_channel"/>
    <property type="match status" value="1"/>
</dbReference>
<dbReference type="GO" id="GO:0015232">
    <property type="term" value="F:heme transmembrane transporter activity"/>
    <property type="evidence" value="ECO:0007669"/>
    <property type="project" value="InterPro"/>
</dbReference>
<evidence type="ECO:0000313" key="13">
    <source>
        <dbReference type="EMBL" id="PKR50624.1"/>
    </source>
</evidence>
<keyword evidence="6" id="KW-0408">Iron</keyword>
<keyword evidence="8 10" id="KW-0472">Membrane</keyword>
<accession>A0A2N3KJA9</accession>
<dbReference type="OrthoDB" id="9760333at2"/>